<name>Q9K8C4_HALH5</name>
<sequence length="211" mass="23936">MKNLLRAFFIFLLTFSFVYANESHALSQDIVENENVNNSLEDMFENNVGKIEEVNGKVTTIYEDLPDEFYVTSENEVSLNEPDVTPSCGSCIHKKYTKVSSWTQSSDYNFGWHPGFSGYNRASGYWFSSSSTVSFTASVSYGPVSVSIAKAGGSGYYVNADYNRWSRPAVHGKYIVTKYQVKEYDGAGRLIRTYYENKPSAKDTYVKIKYR</sequence>
<keyword evidence="3" id="KW-1185">Reference proteome</keyword>
<dbReference type="HOGENOM" id="CLU_1302860_0_0_9"/>
<reference evidence="2 3" key="1">
    <citation type="journal article" date="2000" name="Nucleic Acids Res.">
        <title>Complete genome sequence of the alkaliphilic bacterium Bacillus halodurans and genomic sequence comparison with Bacillus subtilis.</title>
        <authorList>
            <person name="Takami H."/>
            <person name="Nakasone K."/>
            <person name="Takaki Y."/>
            <person name="Maeno G."/>
            <person name="Sasaki R."/>
            <person name="Masui N."/>
            <person name="Fuji F."/>
            <person name="Hirama C."/>
            <person name="Nakamura Y."/>
            <person name="Ogasawara N."/>
            <person name="Kuhara S."/>
            <person name="Horikoshi K."/>
        </authorList>
    </citation>
    <scope>NUCLEOTIDE SEQUENCE [LARGE SCALE GENOMIC DNA]</scope>
    <source>
        <strain evidence="3">ATCC BAA-125 / DSM 18197 / FERM 7344 / JCM 9153 / C-125</strain>
    </source>
</reference>
<evidence type="ECO:0000256" key="1">
    <source>
        <dbReference type="SAM" id="SignalP"/>
    </source>
</evidence>
<protein>
    <submittedName>
        <fullName evidence="2">BH3082 protein</fullName>
    </submittedName>
</protein>
<dbReference type="KEGG" id="bha:BH3082"/>
<dbReference type="AlphaFoldDB" id="Q9K8C4"/>
<dbReference type="EMBL" id="BA000004">
    <property type="protein sequence ID" value="BAB06801.1"/>
    <property type="molecule type" value="Genomic_DNA"/>
</dbReference>
<dbReference type="STRING" id="272558.gene:10728994"/>
<feature type="chain" id="PRO_5039712075" evidence="1">
    <location>
        <begin position="21"/>
        <end position="211"/>
    </location>
</feature>
<dbReference type="PIR" id="B84035">
    <property type="entry name" value="B84035"/>
</dbReference>
<evidence type="ECO:0000313" key="3">
    <source>
        <dbReference type="Proteomes" id="UP000001258"/>
    </source>
</evidence>
<accession>Q9K8C4</accession>
<evidence type="ECO:0000313" key="2">
    <source>
        <dbReference type="EMBL" id="BAB06801.1"/>
    </source>
</evidence>
<gene>
    <name evidence="2" type="ordered locus">BH3082</name>
</gene>
<organism evidence="2 3">
    <name type="scientific">Halalkalibacterium halodurans (strain ATCC BAA-125 / DSM 18197 / FERM 7344 / JCM 9153 / C-125)</name>
    <name type="common">Bacillus halodurans</name>
    <dbReference type="NCBI Taxonomy" id="272558"/>
    <lineage>
        <taxon>Bacteria</taxon>
        <taxon>Bacillati</taxon>
        <taxon>Bacillota</taxon>
        <taxon>Bacilli</taxon>
        <taxon>Bacillales</taxon>
        <taxon>Bacillaceae</taxon>
        <taxon>Halalkalibacterium (ex Joshi et al. 2022)</taxon>
    </lineage>
</organism>
<dbReference type="Proteomes" id="UP000001258">
    <property type="component" value="Chromosome"/>
</dbReference>
<proteinExistence type="predicted"/>
<dbReference type="eggNOG" id="ENOG50336CM">
    <property type="taxonomic scope" value="Bacteria"/>
</dbReference>
<dbReference type="RefSeq" id="WP_010899226.1">
    <property type="nucleotide sequence ID" value="NC_002570.2"/>
</dbReference>
<keyword evidence="1" id="KW-0732">Signal</keyword>
<feature type="signal peptide" evidence="1">
    <location>
        <begin position="1"/>
        <end position="20"/>
    </location>
</feature>